<dbReference type="Proteomes" id="UP001497516">
    <property type="component" value="Chromosome 4"/>
</dbReference>
<gene>
    <name evidence="1" type="ORF">LTRI10_LOCUS27170</name>
</gene>
<organism evidence="1 2">
    <name type="scientific">Linum trigynum</name>
    <dbReference type="NCBI Taxonomy" id="586398"/>
    <lineage>
        <taxon>Eukaryota</taxon>
        <taxon>Viridiplantae</taxon>
        <taxon>Streptophyta</taxon>
        <taxon>Embryophyta</taxon>
        <taxon>Tracheophyta</taxon>
        <taxon>Spermatophyta</taxon>
        <taxon>Magnoliopsida</taxon>
        <taxon>eudicotyledons</taxon>
        <taxon>Gunneridae</taxon>
        <taxon>Pentapetalae</taxon>
        <taxon>rosids</taxon>
        <taxon>fabids</taxon>
        <taxon>Malpighiales</taxon>
        <taxon>Linaceae</taxon>
        <taxon>Linum</taxon>
    </lineage>
</organism>
<keyword evidence="2" id="KW-1185">Reference proteome</keyword>
<dbReference type="EMBL" id="OZ034817">
    <property type="protein sequence ID" value="CAL1386082.1"/>
    <property type="molecule type" value="Genomic_DNA"/>
</dbReference>
<sequence>MDSDWAPTTKRHLSKIPIQNLESNPRISLTTSIPLWVLSWLYPSSNLNLDGETSNPVTAELRFVVFVGWVCEI</sequence>
<evidence type="ECO:0000313" key="1">
    <source>
        <dbReference type="EMBL" id="CAL1386082.1"/>
    </source>
</evidence>
<protein>
    <submittedName>
        <fullName evidence="1">Uncharacterized protein</fullName>
    </submittedName>
</protein>
<accession>A0AAV2EK01</accession>
<proteinExistence type="predicted"/>
<dbReference type="AlphaFoldDB" id="A0AAV2EK01"/>
<reference evidence="1 2" key="1">
    <citation type="submission" date="2024-04" db="EMBL/GenBank/DDBJ databases">
        <authorList>
            <person name="Fracassetti M."/>
        </authorList>
    </citation>
    <scope>NUCLEOTIDE SEQUENCE [LARGE SCALE GENOMIC DNA]</scope>
</reference>
<name>A0AAV2EK01_9ROSI</name>
<evidence type="ECO:0000313" key="2">
    <source>
        <dbReference type="Proteomes" id="UP001497516"/>
    </source>
</evidence>